<evidence type="ECO:0000313" key="2">
    <source>
        <dbReference type="EMBL" id="EKM59915.1"/>
    </source>
</evidence>
<feature type="region of interest" description="Disordered" evidence="1">
    <location>
        <begin position="554"/>
        <end position="589"/>
    </location>
</feature>
<dbReference type="GeneID" id="18917514"/>
<evidence type="ECO:0000313" key="3">
    <source>
        <dbReference type="Proteomes" id="UP000008370"/>
    </source>
</evidence>
<gene>
    <name evidence="2" type="ORF">PHACADRAFT_25975</name>
</gene>
<dbReference type="EMBL" id="JH930469">
    <property type="protein sequence ID" value="EKM59915.1"/>
    <property type="molecule type" value="Genomic_DNA"/>
</dbReference>
<keyword evidence="3" id="KW-1185">Reference proteome</keyword>
<feature type="compositionally biased region" description="Acidic residues" evidence="1">
    <location>
        <begin position="554"/>
        <end position="568"/>
    </location>
</feature>
<dbReference type="AlphaFoldDB" id="K5WKJ3"/>
<dbReference type="Proteomes" id="UP000008370">
    <property type="component" value="Unassembled WGS sequence"/>
</dbReference>
<reference evidence="2 3" key="1">
    <citation type="journal article" date="2012" name="BMC Genomics">
        <title>Comparative genomics of the white-rot fungi, Phanerochaete carnosa and P. chrysosporium, to elucidate the genetic basis of the distinct wood types they colonize.</title>
        <authorList>
            <person name="Suzuki H."/>
            <person name="MacDonald J."/>
            <person name="Syed K."/>
            <person name="Salamov A."/>
            <person name="Hori C."/>
            <person name="Aerts A."/>
            <person name="Henrissat B."/>
            <person name="Wiebenga A."/>
            <person name="vanKuyk P.A."/>
            <person name="Barry K."/>
            <person name="Lindquist E."/>
            <person name="LaButti K."/>
            <person name="Lapidus A."/>
            <person name="Lucas S."/>
            <person name="Coutinho P."/>
            <person name="Gong Y."/>
            <person name="Samejima M."/>
            <person name="Mahadevan R."/>
            <person name="Abou-Zaid M."/>
            <person name="de Vries R.P."/>
            <person name="Igarashi K."/>
            <person name="Yadav J.S."/>
            <person name="Grigoriev I.V."/>
            <person name="Master E.R."/>
        </authorList>
    </citation>
    <scope>NUCLEOTIDE SEQUENCE [LARGE SCALE GENOMIC DNA]</scope>
    <source>
        <strain evidence="2 3">HHB-10118-sp</strain>
    </source>
</reference>
<dbReference type="InParanoid" id="K5WKJ3"/>
<dbReference type="RefSeq" id="XP_007391318.1">
    <property type="nucleotide sequence ID" value="XM_007391256.1"/>
</dbReference>
<accession>K5WKJ3</accession>
<sequence>MPAELLLKIFKLYVLWWNEQVVPLVDRECDENPKYSTCGWVRRITHICYRWRVVALRDPSLWSNVFLTTSPGARIIFDRSGDSYPLSVHRYMGSEDYDHTCPMWFLILRHAHRVSKLTVEIDSTNFPFSGCHPVFTQLEDLTIQRKTTVSASTAPPFAHPKVLPALRRLAVRRLLVPDLQPLFNDRLTHLSLTLCSQYPDPELPWSVFLRIFCSMNNLVQLVLFSALPNDPYGTLHEGAVILPRLRKLQMSDYSSSITDFLRLLSAPSDAFVYIGCWESVIIGSNGQRDLAELSEQLSAALSESRLLGSTARFHCVDIVCEPMPEGWDHTSLYAWQKAYPASDLEPLRSRPQNEEGLPGLQLTSSDLFVESRALVELCQTLPFRDVLTFAVRLGDYNLTPADFIDMSFAMPNVENLLVDSGPANGLCTAFLRIPAIVLFRNLKVLTLEGMRIYSSQQLEEYESMDLEREQLFLDLETLQCFRKALLTRALDRFPLDKLIIKRAWRVDQGDIDTLKEALEATGAVRTIEWDGLILHGECAHPDCGALCELLAFASDEDTEDEDEEESGEEKDGAEEADKDDRGDGMDKDE</sequence>
<feature type="compositionally biased region" description="Basic and acidic residues" evidence="1">
    <location>
        <begin position="569"/>
        <end position="589"/>
    </location>
</feature>
<name>K5WKJ3_PHACS</name>
<protein>
    <submittedName>
        <fullName evidence="2">Uncharacterized protein</fullName>
    </submittedName>
</protein>
<proteinExistence type="predicted"/>
<dbReference type="OrthoDB" id="3365698at2759"/>
<organism evidence="2 3">
    <name type="scientific">Phanerochaete carnosa (strain HHB-10118-sp)</name>
    <name type="common">White-rot fungus</name>
    <name type="synonym">Peniophora carnosa</name>
    <dbReference type="NCBI Taxonomy" id="650164"/>
    <lineage>
        <taxon>Eukaryota</taxon>
        <taxon>Fungi</taxon>
        <taxon>Dikarya</taxon>
        <taxon>Basidiomycota</taxon>
        <taxon>Agaricomycotina</taxon>
        <taxon>Agaricomycetes</taxon>
        <taxon>Polyporales</taxon>
        <taxon>Phanerochaetaceae</taxon>
        <taxon>Phanerochaete</taxon>
    </lineage>
</organism>
<evidence type="ECO:0000256" key="1">
    <source>
        <dbReference type="SAM" id="MobiDB-lite"/>
    </source>
</evidence>
<dbReference type="KEGG" id="pco:PHACADRAFT_25975"/>
<dbReference type="HOGENOM" id="CLU_024199_2_2_1"/>